<proteinExistence type="predicted"/>
<feature type="region of interest" description="Disordered" evidence="5">
    <location>
        <begin position="1"/>
        <end position="23"/>
    </location>
</feature>
<keyword evidence="8" id="KW-1185">Reference proteome</keyword>
<keyword evidence="2" id="KW-0863">Zinc-finger</keyword>
<feature type="domain" description="Zinc finger DksA/TraR C4-type" evidence="6">
    <location>
        <begin position="97"/>
        <end position="129"/>
    </location>
</feature>
<dbReference type="Gene3D" id="1.20.120.910">
    <property type="entry name" value="DksA, coiled-coil domain"/>
    <property type="match status" value="1"/>
</dbReference>
<dbReference type="PANTHER" id="PTHR33823">
    <property type="entry name" value="RNA POLYMERASE-BINDING TRANSCRIPTION FACTOR DKSA-RELATED"/>
    <property type="match status" value="1"/>
</dbReference>
<dbReference type="Proteomes" id="UP000429644">
    <property type="component" value="Unassembled WGS sequence"/>
</dbReference>
<dbReference type="PANTHER" id="PTHR33823:SF4">
    <property type="entry name" value="GENERAL STRESS PROTEIN 16O"/>
    <property type="match status" value="1"/>
</dbReference>
<keyword evidence="1" id="KW-0479">Metal-binding</keyword>
<dbReference type="Pfam" id="PF01258">
    <property type="entry name" value="zf-dskA_traR"/>
    <property type="match status" value="1"/>
</dbReference>
<evidence type="ECO:0000259" key="6">
    <source>
        <dbReference type="Pfam" id="PF01258"/>
    </source>
</evidence>
<gene>
    <name evidence="7" type="ORF">GB882_01795</name>
</gene>
<evidence type="ECO:0000256" key="3">
    <source>
        <dbReference type="ARBA" id="ARBA00022833"/>
    </source>
</evidence>
<evidence type="ECO:0000256" key="1">
    <source>
        <dbReference type="ARBA" id="ARBA00022723"/>
    </source>
</evidence>
<accession>A0A7J9UUG0</accession>
<organism evidence="7 8">
    <name type="scientific">Georgenia ruanii</name>
    <dbReference type="NCBI Taxonomy" id="348442"/>
    <lineage>
        <taxon>Bacteria</taxon>
        <taxon>Bacillati</taxon>
        <taxon>Actinomycetota</taxon>
        <taxon>Actinomycetes</taxon>
        <taxon>Micrococcales</taxon>
        <taxon>Bogoriellaceae</taxon>
        <taxon>Georgenia</taxon>
    </lineage>
</organism>
<dbReference type="AlphaFoldDB" id="A0A7J9UUG0"/>
<dbReference type="InterPro" id="IPR037187">
    <property type="entry name" value="DnaK_N"/>
</dbReference>
<name>A0A7J9UUG0_9MICO</name>
<dbReference type="InterPro" id="IPR000962">
    <property type="entry name" value="Znf_DskA_TraR"/>
</dbReference>
<evidence type="ECO:0000313" key="8">
    <source>
        <dbReference type="Proteomes" id="UP000429644"/>
    </source>
</evidence>
<feature type="zinc finger region" description="dksA C4-type" evidence="4">
    <location>
        <begin position="102"/>
        <end position="126"/>
    </location>
</feature>
<dbReference type="SUPFAM" id="SSF57716">
    <property type="entry name" value="Glucocorticoid receptor-like (DNA-binding domain)"/>
    <property type="match status" value="1"/>
</dbReference>
<evidence type="ECO:0000256" key="4">
    <source>
        <dbReference type="PROSITE-ProRule" id="PRU00510"/>
    </source>
</evidence>
<sequence>MSPADRDARLPGPTPEDEAAARDRLETLRSTTVARLAALDRSFEEVVAAATDANVDDEHDPEGATIGFERAQVAALREHGEQTLREIDAALERLEEGTYWTCTVCGGPIAPGRLAVRPTTTMCVGCAAAAARG</sequence>
<dbReference type="PROSITE" id="PS51128">
    <property type="entry name" value="ZF_DKSA_2"/>
    <property type="match status" value="1"/>
</dbReference>
<evidence type="ECO:0000256" key="2">
    <source>
        <dbReference type="ARBA" id="ARBA00022771"/>
    </source>
</evidence>
<dbReference type="GO" id="GO:0008270">
    <property type="term" value="F:zinc ion binding"/>
    <property type="evidence" value="ECO:0007669"/>
    <property type="project" value="UniProtKB-KW"/>
</dbReference>
<dbReference type="EMBL" id="WHPD01000392">
    <property type="protein sequence ID" value="MPV87384.1"/>
    <property type="molecule type" value="Genomic_DNA"/>
</dbReference>
<dbReference type="OrthoDB" id="1121111at2"/>
<comment type="caution">
    <text evidence="7">The sequence shown here is derived from an EMBL/GenBank/DDBJ whole genome shotgun (WGS) entry which is preliminary data.</text>
</comment>
<dbReference type="SUPFAM" id="SSF109635">
    <property type="entry name" value="DnaK suppressor protein DksA, alpha-hairpin domain"/>
    <property type="match status" value="1"/>
</dbReference>
<evidence type="ECO:0000313" key="7">
    <source>
        <dbReference type="EMBL" id="MPV87384.1"/>
    </source>
</evidence>
<protein>
    <submittedName>
        <fullName evidence="7">TraR/DksA family transcriptional regulator</fullName>
    </submittedName>
</protein>
<reference evidence="7 8" key="1">
    <citation type="submission" date="2019-10" db="EMBL/GenBank/DDBJ databases">
        <title>Georgenia wutianyii sp. nov. and Georgenia yuyongxinii sp. nov. isolated from plateau pika (Ochotona curzoniae) in the Qinghai-Tibet plateau of China.</title>
        <authorList>
            <person name="Tian Z."/>
        </authorList>
    </citation>
    <scope>NUCLEOTIDE SEQUENCE [LARGE SCALE GENOMIC DNA]</scope>
    <source>
        <strain evidence="7 8">JCM 15130</strain>
    </source>
</reference>
<keyword evidence="3" id="KW-0862">Zinc</keyword>
<evidence type="ECO:0000256" key="5">
    <source>
        <dbReference type="SAM" id="MobiDB-lite"/>
    </source>
</evidence>
<dbReference type="RefSeq" id="WP_152229941.1">
    <property type="nucleotide sequence ID" value="NZ_BAAAOT010000038.1"/>
</dbReference>